<accession>A0A127PH17</accession>
<sequence>MLELRPSCEHCNKTLPPESLEARICSYECTFCAACVDGILENVCPNCGGGFVPRPVRPARNLRGENFLGKDPASTKLKHRPVDLDAHTAFAAAIKSIPPEQR</sequence>
<evidence type="ECO:0000313" key="2">
    <source>
        <dbReference type="Proteomes" id="UP000072421"/>
    </source>
</evidence>
<dbReference type="Proteomes" id="UP000072421">
    <property type="component" value="Chromosome"/>
</dbReference>
<gene>
    <name evidence="1" type="ORF">CFter6_4497</name>
</gene>
<organism evidence="1">
    <name type="scientific">Collimonas fungivorans</name>
    <dbReference type="NCBI Taxonomy" id="158899"/>
    <lineage>
        <taxon>Bacteria</taxon>
        <taxon>Pseudomonadati</taxon>
        <taxon>Pseudomonadota</taxon>
        <taxon>Betaproteobacteria</taxon>
        <taxon>Burkholderiales</taxon>
        <taxon>Oxalobacteraceae</taxon>
        <taxon>Collimonas</taxon>
    </lineage>
</organism>
<evidence type="ECO:0008006" key="3">
    <source>
        <dbReference type="Google" id="ProtNLM"/>
    </source>
</evidence>
<dbReference type="RefSeq" id="WP_082814914.1">
    <property type="nucleotide sequence ID" value="NZ_CP013232.1"/>
</dbReference>
<proteinExistence type="predicted"/>
<name>A0A127PH17_9BURK</name>
<dbReference type="OrthoDB" id="9808883at2"/>
<evidence type="ECO:0000313" key="1">
    <source>
        <dbReference type="EMBL" id="AMO97088.1"/>
    </source>
</evidence>
<reference evidence="1 2" key="1">
    <citation type="submission" date="2015-11" db="EMBL/GenBank/DDBJ databases">
        <title>Exploring the genomic traits of fungus-feeding bacterial genus Collimonas.</title>
        <authorList>
            <person name="Song C."/>
            <person name="Schmidt R."/>
            <person name="de Jager V."/>
            <person name="Krzyzanowska D."/>
            <person name="Jongedijk E."/>
            <person name="Cankar K."/>
            <person name="Beekwilder J."/>
            <person name="van Veen A."/>
            <person name="de Boer W."/>
            <person name="van Veen J.A."/>
            <person name="Garbeva P."/>
        </authorList>
    </citation>
    <scope>NUCLEOTIDE SEQUENCE [LARGE SCALE GENOMIC DNA]</scope>
    <source>
        <strain evidence="1 2">Ter6</strain>
    </source>
</reference>
<protein>
    <recommendedName>
        <fullName evidence="3">Urease-associated protein</fullName>
    </recommendedName>
</protein>
<dbReference type="PATRIC" id="fig|158899.10.peg.4456"/>
<dbReference type="InterPro" id="IPR010696">
    <property type="entry name" value="DUF1272"/>
</dbReference>
<dbReference type="Pfam" id="PF06906">
    <property type="entry name" value="DUF1272"/>
    <property type="match status" value="1"/>
</dbReference>
<dbReference type="AlphaFoldDB" id="A0A127PH17"/>
<dbReference type="EMBL" id="CP013232">
    <property type="protein sequence ID" value="AMO97088.1"/>
    <property type="molecule type" value="Genomic_DNA"/>
</dbReference>